<dbReference type="GO" id="GO:0008270">
    <property type="term" value="F:zinc ion binding"/>
    <property type="evidence" value="ECO:0007669"/>
    <property type="project" value="UniProtKB-KW"/>
</dbReference>
<evidence type="ECO:0000256" key="1">
    <source>
        <dbReference type="ARBA" id="ARBA00022468"/>
    </source>
</evidence>
<dbReference type="InterPro" id="IPR051718">
    <property type="entry name" value="ARF_GTPase-activating"/>
</dbReference>
<dbReference type="GO" id="GO:0005737">
    <property type="term" value="C:cytoplasm"/>
    <property type="evidence" value="ECO:0007669"/>
    <property type="project" value="TreeGrafter"/>
</dbReference>
<dbReference type="Pfam" id="PF01412">
    <property type="entry name" value="ArfGap"/>
    <property type="match status" value="1"/>
</dbReference>
<dbReference type="PANTHER" id="PTHR45705:SF1">
    <property type="entry name" value="FI20236P1"/>
    <property type="match status" value="1"/>
</dbReference>
<dbReference type="InterPro" id="IPR037278">
    <property type="entry name" value="ARFGAP/RecO"/>
</dbReference>
<name>A0A1Y1UZ59_9FUNG</name>
<keyword evidence="1" id="KW-0343">GTPase activation</keyword>
<dbReference type="PANTHER" id="PTHR45705">
    <property type="entry name" value="FI20236P1"/>
    <property type="match status" value="1"/>
</dbReference>
<sequence>MSTRTARQSSKQQNERHTAILRELVKQPSNRRCADCKRNDPRWASWNLGIFICIRCSGVHRSMGTHISKVKSIDLDTWTPEQIENMKKWGNYKANLYWEATLTERDNNFERWIRSKYEFKRFVKSNDIPDPDTLPNEVNLRYIIYLLFFYI</sequence>
<dbReference type="Proteomes" id="UP000193719">
    <property type="component" value="Unassembled WGS sequence"/>
</dbReference>
<evidence type="ECO:0000313" key="7">
    <source>
        <dbReference type="EMBL" id="ORX43834.1"/>
    </source>
</evidence>
<evidence type="ECO:0000313" key="8">
    <source>
        <dbReference type="Proteomes" id="UP000193719"/>
    </source>
</evidence>
<dbReference type="OrthoDB" id="10266696at2759"/>
<dbReference type="STRING" id="1754191.A0A1Y1UZ59"/>
<dbReference type="SUPFAM" id="SSF57863">
    <property type="entry name" value="ArfGap/RecO-like zinc finger"/>
    <property type="match status" value="1"/>
</dbReference>
<evidence type="ECO:0000256" key="3">
    <source>
        <dbReference type="ARBA" id="ARBA00022771"/>
    </source>
</evidence>
<reference evidence="7 8" key="2">
    <citation type="submission" date="2016-08" db="EMBL/GenBank/DDBJ databases">
        <title>Pervasive Adenine N6-methylation of Active Genes in Fungi.</title>
        <authorList>
            <consortium name="DOE Joint Genome Institute"/>
            <person name="Mondo S.J."/>
            <person name="Dannebaum R.O."/>
            <person name="Kuo R.C."/>
            <person name="Labutti K."/>
            <person name="Haridas S."/>
            <person name="Kuo A."/>
            <person name="Salamov A."/>
            <person name="Ahrendt S.R."/>
            <person name="Lipzen A."/>
            <person name="Sullivan W."/>
            <person name="Andreopoulos W.B."/>
            <person name="Clum A."/>
            <person name="Lindquist E."/>
            <person name="Daum C."/>
            <person name="Ramamoorthy G.K."/>
            <person name="Gryganskyi A."/>
            <person name="Culley D."/>
            <person name="Magnuson J.K."/>
            <person name="James T.Y."/>
            <person name="O'Malley M.A."/>
            <person name="Stajich J.E."/>
            <person name="Spatafora J.W."/>
            <person name="Visel A."/>
            <person name="Grigoriev I.V."/>
        </authorList>
    </citation>
    <scope>NUCLEOTIDE SEQUENCE [LARGE SCALE GENOMIC DNA]</scope>
    <source>
        <strain evidence="8">finn</strain>
    </source>
</reference>
<evidence type="ECO:0000256" key="4">
    <source>
        <dbReference type="ARBA" id="ARBA00022833"/>
    </source>
</evidence>
<evidence type="ECO:0000256" key="5">
    <source>
        <dbReference type="PROSITE-ProRule" id="PRU00288"/>
    </source>
</evidence>
<dbReference type="EMBL" id="MCFH01000050">
    <property type="protein sequence ID" value="ORX43834.1"/>
    <property type="molecule type" value="Genomic_DNA"/>
</dbReference>
<protein>
    <submittedName>
        <fullName evidence="7">ArfGap-domain-containing protein</fullName>
    </submittedName>
</protein>
<gene>
    <name evidence="7" type="ORF">BCR36DRAFT_303140</name>
</gene>
<comment type="caution">
    <text evidence="7">The sequence shown here is derived from an EMBL/GenBank/DDBJ whole genome shotgun (WGS) entry which is preliminary data.</text>
</comment>
<keyword evidence="4" id="KW-0862">Zinc</keyword>
<dbReference type="InterPro" id="IPR001164">
    <property type="entry name" value="ArfGAP_dom"/>
</dbReference>
<dbReference type="InterPro" id="IPR038508">
    <property type="entry name" value="ArfGAP_dom_sf"/>
</dbReference>
<dbReference type="GO" id="GO:0005096">
    <property type="term" value="F:GTPase activator activity"/>
    <property type="evidence" value="ECO:0007669"/>
    <property type="project" value="UniProtKB-KW"/>
</dbReference>
<dbReference type="PROSITE" id="PS50115">
    <property type="entry name" value="ARFGAP"/>
    <property type="match status" value="1"/>
</dbReference>
<proteinExistence type="predicted"/>
<keyword evidence="8" id="KW-1185">Reference proteome</keyword>
<evidence type="ECO:0000259" key="6">
    <source>
        <dbReference type="PROSITE" id="PS50115"/>
    </source>
</evidence>
<keyword evidence="2" id="KW-0479">Metal-binding</keyword>
<evidence type="ECO:0000256" key="2">
    <source>
        <dbReference type="ARBA" id="ARBA00022723"/>
    </source>
</evidence>
<keyword evidence="3 5" id="KW-0863">Zinc-finger</keyword>
<dbReference type="Gene3D" id="1.10.220.150">
    <property type="entry name" value="Arf GTPase activating protein"/>
    <property type="match status" value="1"/>
</dbReference>
<accession>A0A1Y1UZ59</accession>
<organism evidence="7 8">
    <name type="scientific">Piromyces finnis</name>
    <dbReference type="NCBI Taxonomy" id="1754191"/>
    <lineage>
        <taxon>Eukaryota</taxon>
        <taxon>Fungi</taxon>
        <taxon>Fungi incertae sedis</taxon>
        <taxon>Chytridiomycota</taxon>
        <taxon>Chytridiomycota incertae sedis</taxon>
        <taxon>Neocallimastigomycetes</taxon>
        <taxon>Neocallimastigales</taxon>
        <taxon>Neocallimastigaceae</taxon>
        <taxon>Piromyces</taxon>
    </lineage>
</organism>
<dbReference type="CDD" id="cd08204">
    <property type="entry name" value="ArfGap"/>
    <property type="match status" value="1"/>
</dbReference>
<dbReference type="SMART" id="SM00105">
    <property type="entry name" value="ArfGap"/>
    <property type="match status" value="1"/>
</dbReference>
<reference evidence="7 8" key="1">
    <citation type="submission" date="2016-08" db="EMBL/GenBank/DDBJ databases">
        <title>Genomes of anaerobic fungi encode conserved fungal cellulosomes for biomass hydrolysis.</title>
        <authorList>
            <consortium name="DOE Joint Genome Institute"/>
            <person name="Haitjema C.H."/>
            <person name="Gilmore S.P."/>
            <person name="Henske J.K."/>
            <person name="Solomon K.V."/>
            <person name="De Groot R."/>
            <person name="Kuo A."/>
            <person name="Mondo S.J."/>
            <person name="Salamov A.A."/>
            <person name="Labutti K."/>
            <person name="Zhao Z."/>
            <person name="Chiniquy J."/>
            <person name="Barry K."/>
            <person name="Brewer H.M."/>
            <person name="Purvine S.O."/>
            <person name="Wright A.T."/>
            <person name="Boxma B."/>
            <person name="Van Alen T."/>
            <person name="Hackstein J.H."/>
            <person name="Baker S.E."/>
            <person name="Grigoriev I.V."/>
            <person name="O'Malley M.A."/>
        </authorList>
    </citation>
    <scope>NUCLEOTIDE SEQUENCE [LARGE SCALE GENOMIC DNA]</scope>
    <source>
        <strain evidence="8">finn</strain>
    </source>
</reference>
<feature type="domain" description="Arf-GAP" evidence="6">
    <location>
        <begin position="18"/>
        <end position="130"/>
    </location>
</feature>
<dbReference type="AlphaFoldDB" id="A0A1Y1UZ59"/>
<dbReference type="FunFam" id="1.10.220.150:FF:000009">
    <property type="entry name" value="stromal membrane-associated protein 1 isoform X1"/>
    <property type="match status" value="1"/>
</dbReference>
<dbReference type="PRINTS" id="PR00405">
    <property type="entry name" value="REVINTRACTNG"/>
</dbReference>